<dbReference type="RefSeq" id="WP_035278064.1">
    <property type="nucleotide sequence ID" value="NZ_AYXG01000015.1"/>
</dbReference>
<name>W7JEA5_9PSEU</name>
<dbReference type="InterPro" id="IPR029058">
    <property type="entry name" value="AB_hydrolase_fold"/>
</dbReference>
<dbReference type="Pfam" id="PF00975">
    <property type="entry name" value="Thioesterase"/>
    <property type="match status" value="1"/>
</dbReference>
<dbReference type="Proteomes" id="UP000019277">
    <property type="component" value="Unassembled WGS sequence"/>
</dbReference>
<dbReference type="SUPFAM" id="SSF53474">
    <property type="entry name" value="alpha/beta-Hydrolases"/>
    <property type="match status" value="1"/>
</dbReference>
<accession>W7JEA5</accession>
<protein>
    <recommendedName>
        <fullName evidence="1">Thioesterase domain-containing protein</fullName>
    </recommendedName>
</protein>
<reference evidence="2 3" key="1">
    <citation type="journal article" date="2014" name="Genome Announc.">
        <title>Draft Genome Sequence of the Antitrypanosomally Active Sponge-Associated Bacterium Actinokineospora sp. Strain EG49.</title>
        <authorList>
            <person name="Harjes J."/>
            <person name="Ryu T."/>
            <person name="Abdelmohsen U.R."/>
            <person name="Moitinho-Silva L."/>
            <person name="Horn H."/>
            <person name="Ravasi T."/>
            <person name="Hentschel U."/>
        </authorList>
    </citation>
    <scope>NUCLEOTIDE SEQUENCE [LARGE SCALE GENOMIC DNA]</scope>
    <source>
        <strain evidence="2 3">EG49</strain>
    </source>
</reference>
<comment type="caution">
    <text evidence="2">The sequence shown here is derived from an EMBL/GenBank/DDBJ whole genome shotgun (WGS) entry which is preliminary data.</text>
</comment>
<organism evidence="2 3">
    <name type="scientific">Actinokineospora spheciospongiae</name>
    <dbReference type="NCBI Taxonomy" id="909613"/>
    <lineage>
        <taxon>Bacteria</taxon>
        <taxon>Bacillati</taxon>
        <taxon>Actinomycetota</taxon>
        <taxon>Actinomycetes</taxon>
        <taxon>Pseudonocardiales</taxon>
        <taxon>Pseudonocardiaceae</taxon>
        <taxon>Actinokineospora</taxon>
    </lineage>
</organism>
<sequence>MMLDAFFNDAGAPFIACAAVARDRLVATPAEGGVPTPASTDVIVLQLLTGAWQPETVVERLVGQLADLPGEPLALVGHAEGAPLALAVAARLERTDRTAALSVFAACSPAPGTGSAPRVAAPISAIISDSGPVRPTEAFEWRRNTTGEFRVEVFPGNHCPLAGNQWEIADLIAEGLYAPTGAGDGRTGAKGR</sequence>
<proteinExistence type="predicted"/>
<evidence type="ECO:0000313" key="2">
    <source>
        <dbReference type="EMBL" id="EWC64309.1"/>
    </source>
</evidence>
<dbReference type="AlphaFoldDB" id="W7JEA5"/>
<gene>
    <name evidence="2" type="ORF">UO65_0353</name>
</gene>
<feature type="domain" description="Thioesterase" evidence="1">
    <location>
        <begin position="55"/>
        <end position="118"/>
    </location>
</feature>
<evidence type="ECO:0000259" key="1">
    <source>
        <dbReference type="Pfam" id="PF00975"/>
    </source>
</evidence>
<evidence type="ECO:0000313" key="3">
    <source>
        <dbReference type="Proteomes" id="UP000019277"/>
    </source>
</evidence>
<keyword evidence="3" id="KW-1185">Reference proteome</keyword>
<dbReference type="EMBL" id="AYXG01000015">
    <property type="protein sequence ID" value="EWC64309.1"/>
    <property type="molecule type" value="Genomic_DNA"/>
</dbReference>
<dbReference type="InterPro" id="IPR001031">
    <property type="entry name" value="Thioesterase"/>
</dbReference>
<dbReference type="Gene3D" id="3.40.50.1820">
    <property type="entry name" value="alpha/beta hydrolase"/>
    <property type="match status" value="1"/>
</dbReference>
<dbReference type="STRING" id="909613.UO65_0353"/>